<dbReference type="Pfam" id="PF00563">
    <property type="entry name" value="EAL"/>
    <property type="match status" value="1"/>
</dbReference>
<accession>A0ABS6H989</accession>
<dbReference type="PANTHER" id="PTHR44757">
    <property type="entry name" value="DIGUANYLATE CYCLASE DGCP"/>
    <property type="match status" value="1"/>
</dbReference>
<feature type="domain" description="EAL" evidence="2">
    <location>
        <begin position="365"/>
        <end position="615"/>
    </location>
</feature>
<evidence type="ECO:0000259" key="2">
    <source>
        <dbReference type="PROSITE" id="PS50883"/>
    </source>
</evidence>
<dbReference type="PROSITE" id="PS50883">
    <property type="entry name" value="EAL"/>
    <property type="match status" value="1"/>
</dbReference>
<dbReference type="EMBL" id="JAERQM010000004">
    <property type="protein sequence ID" value="MBU8545282.1"/>
    <property type="molecule type" value="Genomic_DNA"/>
</dbReference>
<dbReference type="CDD" id="cd01949">
    <property type="entry name" value="GGDEF"/>
    <property type="match status" value="1"/>
</dbReference>
<feature type="transmembrane region" description="Helical" evidence="1">
    <location>
        <begin position="18"/>
        <end position="36"/>
    </location>
</feature>
<dbReference type="InterPro" id="IPR052155">
    <property type="entry name" value="Biofilm_reg_signaling"/>
</dbReference>
<dbReference type="NCBIfam" id="TIGR00254">
    <property type="entry name" value="GGDEF"/>
    <property type="match status" value="1"/>
</dbReference>
<comment type="caution">
    <text evidence="4">The sequence shown here is derived from an EMBL/GenBank/DDBJ whole genome shotgun (WGS) entry which is preliminary data.</text>
</comment>
<feature type="domain" description="GGDEF" evidence="3">
    <location>
        <begin position="222"/>
        <end position="356"/>
    </location>
</feature>
<evidence type="ECO:0000313" key="4">
    <source>
        <dbReference type="EMBL" id="MBU8545282.1"/>
    </source>
</evidence>
<dbReference type="PROSITE" id="PS50887">
    <property type="entry name" value="GGDEF"/>
    <property type="match status" value="1"/>
</dbReference>
<evidence type="ECO:0000313" key="5">
    <source>
        <dbReference type="Proteomes" id="UP000689967"/>
    </source>
</evidence>
<keyword evidence="1" id="KW-1133">Transmembrane helix</keyword>
<dbReference type="SMART" id="SM00267">
    <property type="entry name" value="GGDEF"/>
    <property type="match status" value="1"/>
</dbReference>
<dbReference type="RefSeq" id="WP_216877162.1">
    <property type="nucleotide sequence ID" value="NZ_JAERQM010000004.1"/>
</dbReference>
<reference evidence="4 5" key="1">
    <citation type="submission" date="2021-01" db="EMBL/GenBank/DDBJ databases">
        <title>Roseomonas sp. nov, a bacterium isolated from an oil production mixture in Yumen Oilfield.</title>
        <authorList>
            <person name="Wu D."/>
        </authorList>
    </citation>
    <scope>NUCLEOTIDE SEQUENCE [LARGE SCALE GENOMIC DNA]</scope>
    <source>
        <strain evidence="4 5">ROY-5-3</strain>
    </source>
</reference>
<proteinExistence type="predicted"/>
<dbReference type="Proteomes" id="UP000689967">
    <property type="component" value="Unassembled WGS sequence"/>
</dbReference>
<keyword evidence="1" id="KW-0472">Membrane</keyword>
<evidence type="ECO:0000259" key="3">
    <source>
        <dbReference type="PROSITE" id="PS50887"/>
    </source>
</evidence>
<gene>
    <name evidence="4" type="ORF">JJQ90_16285</name>
</gene>
<keyword evidence="1" id="KW-0812">Transmembrane</keyword>
<dbReference type="InterPro" id="IPR000160">
    <property type="entry name" value="GGDEF_dom"/>
</dbReference>
<dbReference type="PANTHER" id="PTHR44757:SF2">
    <property type="entry name" value="BIOFILM ARCHITECTURE MAINTENANCE PROTEIN MBAA"/>
    <property type="match status" value="1"/>
</dbReference>
<protein>
    <submittedName>
        <fullName evidence="4">Bifunctional diguanylate cyclase/phosphodiesterase</fullName>
    </submittedName>
</protein>
<dbReference type="SMART" id="SM00052">
    <property type="entry name" value="EAL"/>
    <property type="match status" value="1"/>
</dbReference>
<dbReference type="InterPro" id="IPR001633">
    <property type="entry name" value="EAL_dom"/>
</dbReference>
<dbReference type="Pfam" id="PF00990">
    <property type="entry name" value="GGDEF"/>
    <property type="match status" value="1"/>
</dbReference>
<sequence length="623" mass="67094">MARQAYTANTPTDTVQRLLLWLSLGALLLTLAGVGVNQMLLDRLLHNAAQAWSAQLAQDLLRAHPTLPAALRGAPATADDVARLRAVPLPPEFARIELVGSDGALVTDSGSAGGPGRGAARVTVAVTDAEGEAGHLVAALRETGRRAQLREAFRTAQLSIALFGAITLGLLVWLGQRGRRAEAAAARARHLLRHDALTGLATHAELRDRLALTLTAARAAHQQVGVLVLNLRGFRDFNALHGRANGDAVLAALARRLRSLVRRDDTVARLSADRFAVVQTAIAGEEDALSLAERLANALAEPLPLPGGPGQALSVELGLAIAPQDGVEAELLLTRAEAALSAARNQPGPTIRGFEPAMDEAVRWRRETEADLRQAIAEEALVLHYQPQRRLRDQKLVGFEALLRWPHPTRGMIPPVEFIPLAEETGLIVPIGAWVIRAACAEAAQWPEDLRIAVNLSPAQFRHGDLVCTVADALARTGLPAHRLELEITESLLQEDPEDVVRLLRDLRGLGVSIAMDDFGTGWSSLAHLWRFPFGKLKIDRAFITELERDPKLSAIVATIVGLGRILDMTVVAEGVETEEQARILTAEGCEQGQGWLFGRPMPAEAARRLIAEDQDKLSRSAA</sequence>
<name>A0ABS6H989_9PROT</name>
<evidence type="ECO:0000256" key="1">
    <source>
        <dbReference type="SAM" id="Phobius"/>
    </source>
</evidence>
<organism evidence="4 5">
    <name type="scientific">Falsiroseomonas oleicola</name>
    <dbReference type="NCBI Taxonomy" id="2801474"/>
    <lineage>
        <taxon>Bacteria</taxon>
        <taxon>Pseudomonadati</taxon>
        <taxon>Pseudomonadota</taxon>
        <taxon>Alphaproteobacteria</taxon>
        <taxon>Acetobacterales</taxon>
        <taxon>Roseomonadaceae</taxon>
        <taxon>Falsiroseomonas</taxon>
    </lineage>
</organism>
<keyword evidence="5" id="KW-1185">Reference proteome</keyword>
<dbReference type="CDD" id="cd01948">
    <property type="entry name" value="EAL"/>
    <property type="match status" value="1"/>
</dbReference>